<dbReference type="RefSeq" id="WP_196152874.1">
    <property type="nucleotide sequence ID" value="NZ_JADMLG010000016.1"/>
</dbReference>
<dbReference type="EMBL" id="JADMLG010000016">
    <property type="protein sequence ID" value="MBH0780568.1"/>
    <property type="molecule type" value="Genomic_DNA"/>
</dbReference>
<accession>A0A931IHA6</accession>
<evidence type="ECO:0000256" key="5">
    <source>
        <dbReference type="ARBA" id="ARBA00023136"/>
    </source>
</evidence>
<reference evidence="7" key="1">
    <citation type="submission" date="2020-11" db="EMBL/GenBank/DDBJ databases">
        <title>Nocardia NEAU-351.nov., a novel actinomycete isolated from the cow dung.</title>
        <authorList>
            <person name="Zhang X."/>
        </authorList>
    </citation>
    <scope>NUCLEOTIDE SEQUENCE</scope>
    <source>
        <strain evidence="7">NEAU-351</strain>
    </source>
</reference>
<organism evidence="7 8">
    <name type="scientific">Nocardia bovistercoris</name>
    <dbReference type="NCBI Taxonomy" id="2785916"/>
    <lineage>
        <taxon>Bacteria</taxon>
        <taxon>Bacillati</taxon>
        <taxon>Actinomycetota</taxon>
        <taxon>Actinomycetes</taxon>
        <taxon>Mycobacteriales</taxon>
        <taxon>Nocardiaceae</taxon>
        <taxon>Nocardia</taxon>
    </lineage>
</organism>
<dbReference type="Proteomes" id="UP000655751">
    <property type="component" value="Unassembled WGS sequence"/>
</dbReference>
<evidence type="ECO:0000256" key="3">
    <source>
        <dbReference type="ARBA" id="ARBA00022692"/>
    </source>
</evidence>
<dbReference type="PANTHER" id="PTHR30086">
    <property type="entry name" value="ARGININE EXPORTER PROTEIN ARGO"/>
    <property type="match status" value="1"/>
</dbReference>
<dbReference type="PIRSF" id="PIRSF006324">
    <property type="entry name" value="LeuE"/>
    <property type="match status" value="1"/>
</dbReference>
<gene>
    <name evidence="7" type="ORF">IT779_30275</name>
</gene>
<feature type="transmembrane region" description="Helical" evidence="6">
    <location>
        <begin position="157"/>
        <end position="180"/>
    </location>
</feature>
<feature type="transmembrane region" description="Helical" evidence="6">
    <location>
        <begin position="192"/>
        <end position="212"/>
    </location>
</feature>
<keyword evidence="8" id="KW-1185">Reference proteome</keyword>
<evidence type="ECO:0000256" key="6">
    <source>
        <dbReference type="SAM" id="Phobius"/>
    </source>
</evidence>
<dbReference type="GO" id="GO:0005886">
    <property type="term" value="C:plasma membrane"/>
    <property type="evidence" value="ECO:0007669"/>
    <property type="project" value="UniProtKB-SubCell"/>
</dbReference>
<dbReference type="AlphaFoldDB" id="A0A931IHA6"/>
<feature type="transmembrane region" description="Helical" evidence="6">
    <location>
        <begin position="39"/>
        <end position="60"/>
    </location>
</feature>
<feature type="transmembrane region" description="Helical" evidence="6">
    <location>
        <begin position="6"/>
        <end position="27"/>
    </location>
</feature>
<keyword evidence="2" id="KW-1003">Cell membrane</keyword>
<dbReference type="PANTHER" id="PTHR30086:SF20">
    <property type="entry name" value="ARGININE EXPORTER PROTEIN ARGO-RELATED"/>
    <property type="match status" value="1"/>
</dbReference>
<feature type="transmembrane region" description="Helical" evidence="6">
    <location>
        <begin position="66"/>
        <end position="89"/>
    </location>
</feature>
<evidence type="ECO:0000256" key="1">
    <source>
        <dbReference type="ARBA" id="ARBA00004651"/>
    </source>
</evidence>
<sequence>MVPLSNLLAFVAAAFILIVVPGPGVLFTIGRALTLGRRAALLSVLGHAAGVYLALLFVAVGLGTVLMASSFALTAVKFAGALYLIHLGIQAIRERKSLREAMSGLAESDLDARASALRVLRQSFTVGVTNPKAIVFFAAVLPHFIEPSAGPLPLQFLVLGSVFIAIALVSDSAWALLAAAARNWFARSPRRLEAVGGAGGAMIVGLGASVAISGATD</sequence>
<comment type="subcellular location">
    <subcellularLocation>
        <location evidence="1">Cell membrane</location>
        <topology evidence="1">Multi-pass membrane protein</topology>
    </subcellularLocation>
</comment>
<evidence type="ECO:0000313" key="7">
    <source>
        <dbReference type="EMBL" id="MBH0780568.1"/>
    </source>
</evidence>
<evidence type="ECO:0000256" key="2">
    <source>
        <dbReference type="ARBA" id="ARBA00022475"/>
    </source>
</evidence>
<evidence type="ECO:0000313" key="8">
    <source>
        <dbReference type="Proteomes" id="UP000655751"/>
    </source>
</evidence>
<dbReference type="InterPro" id="IPR001123">
    <property type="entry name" value="LeuE-type"/>
</dbReference>
<evidence type="ECO:0000256" key="4">
    <source>
        <dbReference type="ARBA" id="ARBA00022989"/>
    </source>
</evidence>
<proteinExistence type="predicted"/>
<name>A0A931IHA6_9NOCA</name>
<keyword evidence="4 6" id="KW-1133">Transmembrane helix</keyword>
<keyword evidence="3 6" id="KW-0812">Transmembrane</keyword>
<comment type="caution">
    <text evidence="7">The sequence shown here is derived from an EMBL/GenBank/DDBJ whole genome shotgun (WGS) entry which is preliminary data.</text>
</comment>
<keyword evidence="5 6" id="KW-0472">Membrane</keyword>
<protein>
    <submittedName>
        <fullName evidence="7">LysE family translocator</fullName>
    </submittedName>
</protein>
<dbReference type="GO" id="GO:0015171">
    <property type="term" value="F:amino acid transmembrane transporter activity"/>
    <property type="evidence" value="ECO:0007669"/>
    <property type="project" value="TreeGrafter"/>
</dbReference>
<dbReference type="Pfam" id="PF01810">
    <property type="entry name" value="LysE"/>
    <property type="match status" value="1"/>
</dbReference>
<feature type="transmembrane region" description="Helical" evidence="6">
    <location>
        <begin position="123"/>
        <end position="145"/>
    </location>
</feature>